<dbReference type="EMBL" id="CADCTS010000067">
    <property type="protein sequence ID" value="CAA9290331.1"/>
    <property type="molecule type" value="Genomic_DNA"/>
</dbReference>
<evidence type="ECO:0000313" key="1">
    <source>
        <dbReference type="EMBL" id="CAA9290331.1"/>
    </source>
</evidence>
<protein>
    <submittedName>
        <fullName evidence="1">Uncharacterized protein</fullName>
    </submittedName>
</protein>
<proteinExistence type="predicted"/>
<name>A0A6J4JY23_9ACTN</name>
<sequence>FTLPGVVAYESARQGGVRLPVPDFGDGPADPGWD</sequence>
<organism evidence="1">
    <name type="scientific">uncultured Friedmanniella sp</name>
    <dbReference type="NCBI Taxonomy" id="335381"/>
    <lineage>
        <taxon>Bacteria</taxon>
        <taxon>Bacillati</taxon>
        <taxon>Actinomycetota</taxon>
        <taxon>Actinomycetes</taxon>
        <taxon>Propionibacteriales</taxon>
        <taxon>Nocardioidaceae</taxon>
        <taxon>Friedmanniella</taxon>
        <taxon>environmental samples</taxon>
    </lineage>
</organism>
<accession>A0A6J4JY23</accession>
<dbReference type="AlphaFoldDB" id="A0A6J4JY23"/>
<feature type="non-terminal residue" evidence="1">
    <location>
        <position position="1"/>
    </location>
</feature>
<reference evidence="1" key="1">
    <citation type="submission" date="2020-02" db="EMBL/GenBank/DDBJ databases">
        <authorList>
            <person name="Meier V. D."/>
        </authorList>
    </citation>
    <scope>NUCLEOTIDE SEQUENCE</scope>
    <source>
        <strain evidence="1">AVDCRST_MAG48</strain>
    </source>
</reference>
<gene>
    <name evidence="1" type="ORF">AVDCRST_MAG48-460</name>
</gene>